<protein>
    <recommendedName>
        <fullName evidence="3">GCN5-related N-acetyltransferase</fullName>
    </recommendedName>
</protein>
<organism evidence="1 2">
    <name type="scientific">Mesorhizobium prunaredense</name>
    <dbReference type="NCBI Taxonomy" id="1631249"/>
    <lineage>
        <taxon>Bacteria</taxon>
        <taxon>Pseudomonadati</taxon>
        <taxon>Pseudomonadota</taxon>
        <taxon>Alphaproteobacteria</taxon>
        <taxon>Hyphomicrobiales</taxon>
        <taxon>Phyllobacteriaceae</taxon>
        <taxon>Mesorhizobium</taxon>
    </lineage>
</organism>
<keyword evidence="2" id="KW-1185">Reference proteome</keyword>
<proteinExistence type="predicted"/>
<dbReference type="STRING" id="1631249.BQ8794_140064"/>
<evidence type="ECO:0000313" key="2">
    <source>
        <dbReference type="Proteomes" id="UP000188388"/>
    </source>
</evidence>
<evidence type="ECO:0008006" key="3">
    <source>
        <dbReference type="Google" id="ProtNLM"/>
    </source>
</evidence>
<evidence type="ECO:0000313" key="1">
    <source>
        <dbReference type="EMBL" id="SIT53919.1"/>
    </source>
</evidence>
<name>A0A1R3V230_9HYPH</name>
<dbReference type="AlphaFoldDB" id="A0A1R3V230"/>
<gene>
    <name evidence="1" type="ORF">BQ8794_140064</name>
</gene>
<sequence>MIRAAIEVSQEEGFRGRIGLHSLPQSAGFYERACGMSDLGIDGTKENLRYFEMTSEHAALFSS</sequence>
<dbReference type="EMBL" id="FTPD01000006">
    <property type="protein sequence ID" value="SIT53919.1"/>
    <property type="molecule type" value="Genomic_DNA"/>
</dbReference>
<reference evidence="2" key="1">
    <citation type="submission" date="2017-01" db="EMBL/GenBank/DDBJ databases">
        <authorList>
            <person name="Brunel B."/>
        </authorList>
    </citation>
    <scope>NUCLEOTIDE SEQUENCE [LARGE SCALE GENOMIC DNA]</scope>
</reference>
<dbReference type="Proteomes" id="UP000188388">
    <property type="component" value="Unassembled WGS sequence"/>
</dbReference>
<accession>A0A1R3V230</accession>